<accession>A0ABS3IYA1</accession>
<organism evidence="2 3">
    <name type="scientific">Jiella sonneratiae</name>
    <dbReference type="NCBI Taxonomy" id="2816856"/>
    <lineage>
        <taxon>Bacteria</taxon>
        <taxon>Pseudomonadati</taxon>
        <taxon>Pseudomonadota</taxon>
        <taxon>Alphaproteobacteria</taxon>
        <taxon>Hyphomicrobiales</taxon>
        <taxon>Aurantimonadaceae</taxon>
        <taxon>Jiella</taxon>
    </lineage>
</organism>
<evidence type="ECO:0000313" key="3">
    <source>
        <dbReference type="Proteomes" id="UP000664288"/>
    </source>
</evidence>
<dbReference type="Proteomes" id="UP000664288">
    <property type="component" value="Unassembled WGS sequence"/>
</dbReference>
<keyword evidence="3" id="KW-1185">Reference proteome</keyword>
<feature type="transmembrane region" description="Helical" evidence="1">
    <location>
        <begin position="19"/>
        <end position="40"/>
    </location>
</feature>
<name>A0ABS3IYA1_9HYPH</name>
<sequence length="48" mass="5125">MDFIEQWFGLSPDGGDGSTEVLCLVAVVVLVAVIAGGRHVSRALARRR</sequence>
<keyword evidence="1" id="KW-1133">Transmembrane helix</keyword>
<reference evidence="2 3" key="1">
    <citation type="submission" date="2021-03" db="EMBL/GenBank/DDBJ databases">
        <title>Whole genome sequence of Jiella sp. MQZ13P-4.</title>
        <authorList>
            <person name="Tuo L."/>
        </authorList>
    </citation>
    <scope>NUCLEOTIDE SEQUENCE [LARGE SCALE GENOMIC DNA]</scope>
    <source>
        <strain evidence="2 3">MQZ13P-4</strain>
    </source>
</reference>
<protein>
    <submittedName>
        <fullName evidence="2">Uncharacterized protein</fullName>
    </submittedName>
</protein>
<keyword evidence="1" id="KW-0812">Transmembrane</keyword>
<comment type="caution">
    <text evidence="2">The sequence shown here is derived from an EMBL/GenBank/DDBJ whole genome shotgun (WGS) entry which is preliminary data.</text>
</comment>
<dbReference type="RefSeq" id="WP_207349023.1">
    <property type="nucleotide sequence ID" value="NZ_JAFMPY010000001.1"/>
</dbReference>
<keyword evidence="1" id="KW-0472">Membrane</keyword>
<evidence type="ECO:0000256" key="1">
    <source>
        <dbReference type="SAM" id="Phobius"/>
    </source>
</evidence>
<dbReference type="EMBL" id="JAFMPY010000001">
    <property type="protein sequence ID" value="MBO0902391.1"/>
    <property type="molecule type" value="Genomic_DNA"/>
</dbReference>
<proteinExistence type="predicted"/>
<evidence type="ECO:0000313" key="2">
    <source>
        <dbReference type="EMBL" id="MBO0902391.1"/>
    </source>
</evidence>
<gene>
    <name evidence="2" type="ORF">J1C47_01940</name>
</gene>